<dbReference type="GO" id="GO:0005739">
    <property type="term" value="C:mitochondrion"/>
    <property type="evidence" value="ECO:0007669"/>
    <property type="project" value="TreeGrafter"/>
</dbReference>
<dbReference type="FunFam" id="2.40.30.30:FF:000005">
    <property type="entry name" value="Haloacid dehalogenase-like hydrolase domain-containing protein 1A"/>
    <property type="match status" value="1"/>
</dbReference>
<dbReference type="Gene3D" id="2.40.30.30">
    <property type="entry name" value="Riboflavin kinase-like"/>
    <property type="match status" value="1"/>
</dbReference>
<keyword evidence="10" id="KW-1185">Reference proteome</keyword>
<dbReference type="GO" id="GO:0009231">
    <property type="term" value="P:riboflavin biosynthetic process"/>
    <property type="evidence" value="ECO:0007669"/>
    <property type="project" value="InterPro"/>
</dbReference>
<dbReference type="Proteomes" id="UP000092461">
    <property type="component" value="Unassembled WGS sequence"/>
</dbReference>
<evidence type="ECO:0000256" key="3">
    <source>
        <dbReference type="ARBA" id="ARBA00022630"/>
    </source>
</evidence>
<dbReference type="InterPro" id="IPR023465">
    <property type="entry name" value="Riboflavin_kinase_dom_sf"/>
</dbReference>
<evidence type="ECO:0000256" key="6">
    <source>
        <dbReference type="ARBA" id="ARBA00022741"/>
    </source>
</evidence>
<dbReference type="PANTHER" id="PTHR22749">
    <property type="entry name" value="RIBOFLAVIN KINASE/FMN ADENYLYLTRANSFERASE"/>
    <property type="match status" value="1"/>
</dbReference>
<comment type="pathway">
    <text evidence="1">Cofactor biosynthesis; FMN biosynthesis; FMN from riboflavin (ATP route): step 1/1.</text>
</comment>
<feature type="domain" description="Riboflavin kinase" evidence="8">
    <location>
        <begin position="6"/>
        <end position="133"/>
    </location>
</feature>
<dbReference type="InterPro" id="IPR023468">
    <property type="entry name" value="Riboflavin_kinase"/>
</dbReference>
<evidence type="ECO:0000256" key="2">
    <source>
        <dbReference type="ARBA" id="ARBA00012105"/>
    </source>
</evidence>
<evidence type="ECO:0000256" key="7">
    <source>
        <dbReference type="ARBA" id="ARBA00022840"/>
    </source>
</evidence>
<dbReference type="EC" id="2.7.1.26" evidence="2"/>
<organism evidence="9 10">
    <name type="scientific">Lutzomyia longipalpis</name>
    <name type="common">Sand fly</name>
    <dbReference type="NCBI Taxonomy" id="7200"/>
    <lineage>
        <taxon>Eukaryota</taxon>
        <taxon>Metazoa</taxon>
        <taxon>Ecdysozoa</taxon>
        <taxon>Arthropoda</taxon>
        <taxon>Hexapoda</taxon>
        <taxon>Insecta</taxon>
        <taxon>Pterygota</taxon>
        <taxon>Neoptera</taxon>
        <taxon>Endopterygota</taxon>
        <taxon>Diptera</taxon>
        <taxon>Nematocera</taxon>
        <taxon>Psychodoidea</taxon>
        <taxon>Psychodidae</taxon>
        <taxon>Lutzomyia</taxon>
        <taxon>Lutzomyia</taxon>
    </lineage>
</organism>
<keyword evidence="3" id="KW-0285">Flavoprotein</keyword>
<keyword evidence="7" id="KW-0067">ATP-binding</keyword>
<dbReference type="UniPathway" id="UPA00276">
    <property type="reaction ID" value="UER00406"/>
</dbReference>
<evidence type="ECO:0000256" key="5">
    <source>
        <dbReference type="ARBA" id="ARBA00022679"/>
    </source>
</evidence>
<dbReference type="GO" id="GO:0008531">
    <property type="term" value="F:riboflavin kinase activity"/>
    <property type="evidence" value="ECO:0007669"/>
    <property type="project" value="UniProtKB-EC"/>
</dbReference>
<reference evidence="9" key="1">
    <citation type="submission" date="2020-05" db="UniProtKB">
        <authorList>
            <consortium name="EnsemblMetazoa"/>
        </authorList>
    </citation>
    <scope>IDENTIFICATION</scope>
    <source>
        <strain evidence="9">Jacobina</strain>
    </source>
</reference>
<evidence type="ECO:0000313" key="10">
    <source>
        <dbReference type="Proteomes" id="UP000092461"/>
    </source>
</evidence>
<dbReference type="PANTHER" id="PTHR22749:SF6">
    <property type="entry name" value="RIBOFLAVIN KINASE"/>
    <property type="match status" value="1"/>
</dbReference>
<keyword evidence="5" id="KW-0808">Transferase</keyword>
<evidence type="ECO:0000256" key="1">
    <source>
        <dbReference type="ARBA" id="ARBA00005201"/>
    </source>
</evidence>
<sequence length="159" mass="18297">MLVKEILPLFVSGKVIRGFRRGTEMGFPTANFPVEVVRSLPVDFETGIYCGWAQVSGGDVHKMVMSVGWNPFFDNKEKSMETHILHNFQEDFYDETLKVCVAHYLRPEANFTTLENLKKAINRDCEDSERILDMPEFLRYKSDPFFITTTTTNGHLGHL</sequence>
<dbReference type="SUPFAM" id="SSF82114">
    <property type="entry name" value="Riboflavin kinase-like"/>
    <property type="match status" value="1"/>
</dbReference>
<evidence type="ECO:0000259" key="8">
    <source>
        <dbReference type="SMART" id="SM00904"/>
    </source>
</evidence>
<evidence type="ECO:0000313" key="9">
    <source>
        <dbReference type="EnsemblMetazoa" id="LLOJ007390-PA"/>
    </source>
</evidence>
<dbReference type="EMBL" id="AJWK01024489">
    <property type="status" value="NOT_ANNOTATED_CDS"/>
    <property type="molecule type" value="Genomic_DNA"/>
</dbReference>
<keyword evidence="6" id="KW-0547">Nucleotide-binding</keyword>
<dbReference type="GO" id="GO:0005524">
    <property type="term" value="F:ATP binding"/>
    <property type="evidence" value="ECO:0007669"/>
    <property type="project" value="UniProtKB-KW"/>
</dbReference>
<proteinExistence type="predicted"/>
<dbReference type="SMART" id="SM00904">
    <property type="entry name" value="Flavokinase"/>
    <property type="match status" value="1"/>
</dbReference>
<protein>
    <recommendedName>
        <fullName evidence="2">riboflavin kinase</fullName>
        <ecNumber evidence="2">2.7.1.26</ecNumber>
    </recommendedName>
</protein>
<name>A0A1B0CR92_LUTLO</name>
<dbReference type="EnsemblMetazoa" id="LLOJ007390-RA">
    <property type="protein sequence ID" value="LLOJ007390-PA"/>
    <property type="gene ID" value="LLOJ007390"/>
</dbReference>
<evidence type="ECO:0000256" key="4">
    <source>
        <dbReference type="ARBA" id="ARBA00022643"/>
    </source>
</evidence>
<dbReference type="VEuPathDB" id="VectorBase:LLOJ007390"/>
<dbReference type="GO" id="GO:0009398">
    <property type="term" value="P:FMN biosynthetic process"/>
    <property type="evidence" value="ECO:0007669"/>
    <property type="project" value="UniProtKB-UniPathway"/>
</dbReference>
<dbReference type="VEuPathDB" id="VectorBase:LLONM1_003072"/>
<dbReference type="AlphaFoldDB" id="A0A1B0CR92"/>
<accession>A0A1B0CR92</accession>
<dbReference type="InterPro" id="IPR015865">
    <property type="entry name" value="Riboflavin_kinase_bac/euk"/>
</dbReference>
<dbReference type="Pfam" id="PF01687">
    <property type="entry name" value="Flavokinase"/>
    <property type="match status" value="1"/>
</dbReference>
<keyword evidence="4" id="KW-0288">FMN</keyword>